<dbReference type="OrthoDB" id="415825at2759"/>
<gene>
    <name evidence="1" type="ORF">VM1G_00783</name>
</gene>
<accession>A0A194VM88</accession>
<reference evidence="1" key="1">
    <citation type="submission" date="2014-12" db="EMBL/GenBank/DDBJ databases">
        <title>Genome Sequence of Valsa Canker Pathogens Uncovers a Specific Adaption of Colonization on Woody Bark.</title>
        <authorList>
            <person name="Yin Z."/>
            <person name="Liu H."/>
            <person name="Gao X."/>
            <person name="Li Z."/>
            <person name="Song N."/>
            <person name="Ke X."/>
            <person name="Dai Q."/>
            <person name="Wu Y."/>
            <person name="Sun Y."/>
            <person name="Xu J.-R."/>
            <person name="Kang Z.K."/>
            <person name="Wang L."/>
            <person name="Huang L."/>
        </authorList>
    </citation>
    <scope>NUCLEOTIDE SEQUENCE [LARGE SCALE GENOMIC DNA]</scope>
    <source>
        <strain evidence="1">03-8</strain>
    </source>
</reference>
<protein>
    <submittedName>
        <fullName evidence="1">Uncharacterized protein</fullName>
    </submittedName>
</protein>
<dbReference type="EMBL" id="CM003098">
    <property type="protein sequence ID" value="KUI65296.1"/>
    <property type="molecule type" value="Genomic_DNA"/>
</dbReference>
<sequence length="163" mass="18165">MWNDTIGEAQILRNWVYFGSKKEGMKLIAPMLGLGPSVSSVEMVPYTELLYYQGFSIDASLCEDNLTRDLYTASIRTITASTWQTAFGKMADFYDAYPDGRSLSVLELETYPNQATIAVPNGETAYTWRDAMGYLAFQFGWQESSNSSVAEASAALGCELRRE</sequence>
<evidence type="ECO:0000313" key="1">
    <source>
        <dbReference type="EMBL" id="KUI65296.1"/>
    </source>
</evidence>
<dbReference type="Proteomes" id="UP000078559">
    <property type="component" value="Chromosome 1"/>
</dbReference>
<dbReference type="Gene3D" id="3.40.462.20">
    <property type="match status" value="1"/>
</dbReference>
<dbReference type="AlphaFoldDB" id="A0A194VM88"/>
<organism evidence="1 2">
    <name type="scientific">Cytospora mali</name>
    <name type="common">Apple Valsa canker fungus</name>
    <name type="synonym">Valsa mali</name>
    <dbReference type="NCBI Taxonomy" id="578113"/>
    <lineage>
        <taxon>Eukaryota</taxon>
        <taxon>Fungi</taxon>
        <taxon>Dikarya</taxon>
        <taxon>Ascomycota</taxon>
        <taxon>Pezizomycotina</taxon>
        <taxon>Sordariomycetes</taxon>
        <taxon>Sordariomycetidae</taxon>
        <taxon>Diaporthales</taxon>
        <taxon>Cytosporaceae</taxon>
        <taxon>Cytospora</taxon>
    </lineage>
</organism>
<name>A0A194VM88_CYTMA</name>
<keyword evidence="2" id="KW-1185">Reference proteome</keyword>
<proteinExistence type="predicted"/>
<evidence type="ECO:0000313" key="2">
    <source>
        <dbReference type="Proteomes" id="UP000078559"/>
    </source>
</evidence>